<comment type="caution">
    <text evidence="2">The sequence shown here is derived from an EMBL/GenBank/DDBJ whole genome shotgun (WGS) entry which is preliminary data.</text>
</comment>
<gene>
    <name evidence="2" type="ORF">DSM106972_011610</name>
</gene>
<protein>
    <recommendedName>
        <fullName evidence="4">Proteasome protein</fullName>
    </recommendedName>
</protein>
<keyword evidence="3" id="KW-1185">Reference proteome</keyword>
<accession>A0A3S1DFU7</accession>
<proteinExistence type="predicted"/>
<name>A0A3S1DFU7_9CYAN</name>
<dbReference type="AlphaFoldDB" id="A0A3S1DFU7"/>
<evidence type="ECO:0000313" key="3">
    <source>
        <dbReference type="Proteomes" id="UP000271624"/>
    </source>
</evidence>
<dbReference type="OrthoDB" id="466583at2"/>
<evidence type="ECO:0000256" key="1">
    <source>
        <dbReference type="SAM" id="Coils"/>
    </source>
</evidence>
<evidence type="ECO:0000313" key="2">
    <source>
        <dbReference type="EMBL" id="RUT09108.1"/>
    </source>
</evidence>
<reference evidence="2" key="2">
    <citation type="journal article" date="2019" name="Genome Biol. Evol.">
        <title>Day and night: Metabolic profiles and evolutionary relationships of six axenic non-marine cyanobacteria.</title>
        <authorList>
            <person name="Will S.E."/>
            <person name="Henke P."/>
            <person name="Boedeker C."/>
            <person name="Huang S."/>
            <person name="Brinkmann H."/>
            <person name="Rohde M."/>
            <person name="Jarek M."/>
            <person name="Friedl T."/>
            <person name="Seufert S."/>
            <person name="Schumacher M."/>
            <person name="Overmann J."/>
            <person name="Neumann-Schaal M."/>
            <person name="Petersen J."/>
        </authorList>
    </citation>
    <scope>NUCLEOTIDE SEQUENCE [LARGE SCALE GENOMIC DNA]</scope>
    <source>
        <strain evidence="2">PCC 7102</strain>
    </source>
</reference>
<dbReference type="RefSeq" id="WP_127079726.1">
    <property type="nucleotide sequence ID" value="NZ_RSCL01000002.1"/>
</dbReference>
<dbReference type="Proteomes" id="UP000271624">
    <property type="component" value="Unassembled WGS sequence"/>
</dbReference>
<dbReference type="SUPFAM" id="SSF52540">
    <property type="entry name" value="P-loop containing nucleoside triphosphate hydrolases"/>
    <property type="match status" value="1"/>
</dbReference>
<keyword evidence="1" id="KW-0175">Coiled coil</keyword>
<organism evidence="2 3">
    <name type="scientific">Dulcicalothrix desertica PCC 7102</name>
    <dbReference type="NCBI Taxonomy" id="232991"/>
    <lineage>
        <taxon>Bacteria</taxon>
        <taxon>Bacillati</taxon>
        <taxon>Cyanobacteriota</taxon>
        <taxon>Cyanophyceae</taxon>
        <taxon>Nostocales</taxon>
        <taxon>Calotrichaceae</taxon>
        <taxon>Dulcicalothrix</taxon>
    </lineage>
</organism>
<dbReference type="Gene3D" id="3.40.50.300">
    <property type="entry name" value="P-loop containing nucleotide triphosphate hydrolases"/>
    <property type="match status" value="1"/>
</dbReference>
<sequence length="862" mass="96392">MELDKLRDYKDKGEFLLKQLELVPPKLHMQGDWVPGSLDGCIAKLRKAAQKTVDLATSPVKIGVMGEFSSGKTLLLGCLIGYADSLPVSENPTTGNVTAIHLIPQAGFKTTQVDDYTVSYLTDDEVNECLQFMLAEADRRAKAVGLTKAPQASLNSDNIIQWCEESWNSSKNLELRYLLRELVIFIRAHIAYGKAMCGRSYLIGADTAREGLKLPEMPMAIQNFSFQELPKAPISLPNAPQTLPARLMQNTFPLIKRVDIQVKISKDIWDISTDQGLSQFILLDFPGLGTANSGVRDRYLSLKELKDVQTVLLLLNGKSTGSDRANEIFTMMQQERPGQDLKDLILVGIGRFNQLPLESEGGERELDKLVDNSESILETDVLEKLNVLRTTIDQASAFTTQKERIIFLDQLMGIADLAKRSSNVTVASPDFLANLDYPGFLDLSKRMRDKWGKLSQNLQTSDPRSTLGKQLGYFASDGGIGRLRELIQTHASTHGQRQLYEDTTRAYEALCKQQQELKAELAKIEEQGIPIKESQALNDLRSTIQTLDKIYRNFQRNLGKEPLKNRAGISVAEAVKEELIFKVINWNEWTLLFNKANNGIITVTESKGVAGKLFDRGNKATSSIPNKSEEFYPIFEKTIQELESFAGERIRQAVVDLLNQLSYEVAPQRSELQGILSLEQKDELEQDIEAKFGAEAAELFYRLTIGCDPKLWLEAIISDIDSVDQRLVPKTIFPLASPDDKHSTGTIFYWSLKPNQIKSTPANQQMLVLRLRDEITAGASLHLVQYVSEVNQRVNKELAGILGEIIPTLQNISKKEALLRYLADKESPQEAAIPNWLKILSEIAIPNSCTDAINRVSTPNFS</sequence>
<evidence type="ECO:0008006" key="4">
    <source>
        <dbReference type="Google" id="ProtNLM"/>
    </source>
</evidence>
<dbReference type="InterPro" id="IPR027417">
    <property type="entry name" value="P-loop_NTPase"/>
</dbReference>
<feature type="coiled-coil region" evidence="1">
    <location>
        <begin position="500"/>
        <end position="557"/>
    </location>
</feature>
<dbReference type="EMBL" id="RSCL01000002">
    <property type="protein sequence ID" value="RUT09108.1"/>
    <property type="molecule type" value="Genomic_DNA"/>
</dbReference>
<reference evidence="2" key="1">
    <citation type="submission" date="2018-12" db="EMBL/GenBank/DDBJ databases">
        <authorList>
            <person name="Will S."/>
            <person name="Neumann-Schaal M."/>
            <person name="Henke P."/>
        </authorList>
    </citation>
    <scope>NUCLEOTIDE SEQUENCE</scope>
    <source>
        <strain evidence="2">PCC 7102</strain>
    </source>
</reference>